<proteinExistence type="predicted"/>
<dbReference type="PANTHER" id="PTHR42770:SF16">
    <property type="entry name" value="AMINO ACID PERMEASE"/>
    <property type="match status" value="1"/>
</dbReference>
<feature type="transmembrane region" description="Helical" evidence="6">
    <location>
        <begin position="301"/>
        <end position="321"/>
    </location>
</feature>
<evidence type="ECO:0000256" key="4">
    <source>
        <dbReference type="ARBA" id="ARBA00023136"/>
    </source>
</evidence>
<feature type="transmembrane region" description="Helical" evidence="6">
    <location>
        <begin position="420"/>
        <end position="438"/>
    </location>
</feature>
<feature type="transmembrane region" description="Helical" evidence="6">
    <location>
        <begin position="379"/>
        <end position="408"/>
    </location>
</feature>
<feature type="compositionally biased region" description="Low complexity" evidence="5">
    <location>
        <begin position="14"/>
        <end position="27"/>
    </location>
</feature>
<feature type="transmembrane region" description="Helical" evidence="6">
    <location>
        <begin position="35"/>
        <end position="57"/>
    </location>
</feature>
<evidence type="ECO:0000256" key="1">
    <source>
        <dbReference type="ARBA" id="ARBA00004141"/>
    </source>
</evidence>
<feature type="region of interest" description="Disordered" evidence="5">
    <location>
        <begin position="1"/>
        <end position="27"/>
    </location>
</feature>
<feature type="transmembrane region" description="Helical" evidence="6">
    <location>
        <begin position="63"/>
        <end position="87"/>
    </location>
</feature>
<organism evidence="8 9">
    <name type="scientific">Nocardioides jejuensis</name>
    <dbReference type="NCBI Taxonomy" id="2502782"/>
    <lineage>
        <taxon>Bacteria</taxon>
        <taxon>Bacillati</taxon>
        <taxon>Actinomycetota</taxon>
        <taxon>Actinomycetes</taxon>
        <taxon>Propionibacteriales</taxon>
        <taxon>Nocardioidaceae</taxon>
        <taxon>Nocardioides</taxon>
    </lineage>
</organism>
<dbReference type="PIRSF" id="PIRSF006060">
    <property type="entry name" value="AA_transporter"/>
    <property type="match status" value="1"/>
</dbReference>
<keyword evidence="3 6" id="KW-1133">Transmembrane helix</keyword>
<dbReference type="InterPro" id="IPR050367">
    <property type="entry name" value="APC_superfamily"/>
</dbReference>
<feature type="transmembrane region" description="Helical" evidence="6">
    <location>
        <begin position="216"/>
        <end position="238"/>
    </location>
</feature>
<feature type="transmembrane region" description="Helical" evidence="6">
    <location>
        <begin position="353"/>
        <end position="373"/>
    </location>
</feature>
<evidence type="ECO:0000313" key="9">
    <source>
        <dbReference type="Proteomes" id="UP000295453"/>
    </source>
</evidence>
<dbReference type="Gene3D" id="1.20.1740.10">
    <property type="entry name" value="Amino acid/polyamine transporter I"/>
    <property type="match status" value="1"/>
</dbReference>
<feature type="domain" description="Amino acid permease/ SLC12A" evidence="7">
    <location>
        <begin position="34"/>
        <end position="443"/>
    </location>
</feature>
<evidence type="ECO:0000259" key="7">
    <source>
        <dbReference type="Pfam" id="PF00324"/>
    </source>
</evidence>
<comment type="caution">
    <text evidence="8">The sequence shown here is derived from an EMBL/GenBank/DDBJ whole genome shotgun (WGS) entry which is preliminary data.</text>
</comment>
<evidence type="ECO:0000256" key="6">
    <source>
        <dbReference type="SAM" id="Phobius"/>
    </source>
</evidence>
<keyword evidence="2 6" id="KW-0812">Transmembrane</keyword>
<dbReference type="GO" id="GO:0016020">
    <property type="term" value="C:membrane"/>
    <property type="evidence" value="ECO:0007669"/>
    <property type="project" value="UniProtKB-SubCell"/>
</dbReference>
<feature type="transmembrane region" description="Helical" evidence="6">
    <location>
        <begin position="450"/>
        <end position="469"/>
    </location>
</feature>
<feature type="transmembrane region" description="Helical" evidence="6">
    <location>
        <begin position="108"/>
        <end position="134"/>
    </location>
</feature>
<name>A0A4R1CEC8_9ACTN</name>
<sequence>MTMPETLPRPYPTDSPTASASGSDSSPGSLKTQHLLLMIVAAAAPLGVAIGNLPVGLLLGNGIGLPAAFLAAALVIACMATGFMRLARDVRADGGFADLVRAGLGKSMGLVAAYITGISYWTGSLALAASTGYFGNLIGTMHGVDVPWWAYSLTAYAIVLLLGRRAADLSAKVLTLLMLAELAVVVFLDGAILVKHGLDALPLSVFSAHNAFSGNLGPAVLVGFSSFIGVESAVLYTRETRNPARSVPRATYAAVAAIGVLYVMTAWLVIGSLGTAAAVATAGQAQGGLVFLVAGTEVSTVFVNITQVFFVTSLMACFVALHNASARYTHTLAANGALPRPLGSLHPKFQSPATASTVLGALGTVLFVGFAVAKADPYIGLATALTGLFTLGIVAAQALVSIAVVVFYARSGTRPGWSTLGAPVLGGLGAIGACYAIVANYSVLTGSTSTASRLLPAVLLVAVPLGFAVQARRNAKSGA</sequence>
<feature type="transmembrane region" description="Helical" evidence="6">
    <location>
        <begin position="175"/>
        <end position="196"/>
    </location>
</feature>
<reference evidence="8 9" key="1">
    <citation type="submission" date="2019-03" db="EMBL/GenBank/DDBJ databases">
        <authorList>
            <person name="Kim M.K.M."/>
        </authorList>
    </citation>
    <scope>NUCLEOTIDE SEQUENCE [LARGE SCALE GENOMIC DNA]</scope>
    <source>
        <strain evidence="8 9">18JY15-6</strain>
    </source>
</reference>
<feature type="transmembrane region" description="Helical" evidence="6">
    <location>
        <begin position="146"/>
        <end position="163"/>
    </location>
</feature>
<dbReference type="Pfam" id="PF00324">
    <property type="entry name" value="AA_permease"/>
    <property type="match status" value="1"/>
</dbReference>
<keyword evidence="9" id="KW-1185">Reference proteome</keyword>
<dbReference type="Proteomes" id="UP000295453">
    <property type="component" value="Unassembled WGS sequence"/>
</dbReference>
<evidence type="ECO:0000256" key="5">
    <source>
        <dbReference type="SAM" id="MobiDB-lite"/>
    </source>
</evidence>
<dbReference type="GO" id="GO:0055085">
    <property type="term" value="P:transmembrane transport"/>
    <property type="evidence" value="ECO:0007669"/>
    <property type="project" value="InterPro"/>
</dbReference>
<dbReference type="OrthoDB" id="137613at2"/>
<dbReference type="AlphaFoldDB" id="A0A4R1CEC8"/>
<evidence type="ECO:0000313" key="8">
    <source>
        <dbReference type="EMBL" id="TCJ28356.1"/>
    </source>
</evidence>
<accession>A0A4R1CEC8</accession>
<keyword evidence="4 6" id="KW-0472">Membrane</keyword>
<dbReference type="EMBL" id="SJZJ01000011">
    <property type="protein sequence ID" value="TCJ28356.1"/>
    <property type="molecule type" value="Genomic_DNA"/>
</dbReference>
<dbReference type="PANTHER" id="PTHR42770">
    <property type="entry name" value="AMINO ACID TRANSPORTER-RELATED"/>
    <property type="match status" value="1"/>
</dbReference>
<evidence type="ECO:0000256" key="2">
    <source>
        <dbReference type="ARBA" id="ARBA00022692"/>
    </source>
</evidence>
<protein>
    <submittedName>
        <fullName evidence="8">APC family permease</fullName>
    </submittedName>
</protein>
<feature type="transmembrane region" description="Helical" evidence="6">
    <location>
        <begin position="250"/>
        <end position="270"/>
    </location>
</feature>
<dbReference type="InterPro" id="IPR004841">
    <property type="entry name" value="AA-permease/SLC12A_dom"/>
</dbReference>
<evidence type="ECO:0000256" key="3">
    <source>
        <dbReference type="ARBA" id="ARBA00022989"/>
    </source>
</evidence>
<comment type="subcellular location">
    <subcellularLocation>
        <location evidence="1">Membrane</location>
        <topology evidence="1">Multi-pass membrane protein</topology>
    </subcellularLocation>
</comment>
<gene>
    <name evidence="8" type="ORF">EPD65_08460</name>
</gene>